<dbReference type="AlphaFoldDB" id="A0A9P7CHA3"/>
<keyword evidence="1" id="KW-0560">Oxidoreductase</keyword>
<protein>
    <recommendedName>
        <fullName evidence="3">NAD-dependent epimerase/dehydratase domain-containing protein</fullName>
    </recommendedName>
</protein>
<name>A0A9P7CHA3_9FUNG</name>
<dbReference type="EMBL" id="JAANIU010004459">
    <property type="protein sequence ID" value="KAG1555240.1"/>
    <property type="molecule type" value="Genomic_DNA"/>
</dbReference>
<organism evidence="4 5">
    <name type="scientific">Rhizopus delemar</name>
    <dbReference type="NCBI Taxonomy" id="936053"/>
    <lineage>
        <taxon>Eukaryota</taxon>
        <taxon>Fungi</taxon>
        <taxon>Fungi incertae sedis</taxon>
        <taxon>Mucoromycota</taxon>
        <taxon>Mucoromycotina</taxon>
        <taxon>Mucoromycetes</taxon>
        <taxon>Mucorales</taxon>
        <taxon>Mucorineae</taxon>
        <taxon>Rhizopodaceae</taxon>
        <taxon>Rhizopus</taxon>
    </lineage>
</organism>
<dbReference type="InterPro" id="IPR050425">
    <property type="entry name" value="NAD(P)_dehydrat-like"/>
</dbReference>
<evidence type="ECO:0000259" key="3">
    <source>
        <dbReference type="Pfam" id="PF01370"/>
    </source>
</evidence>
<comment type="caution">
    <text evidence="4">The sequence shown here is derived from an EMBL/GenBank/DDBJ whole genome shotgun (WGS) entry which is preliminary data.</text>
</comment>
<proteinExistence type="inferred from homology"/>
<dbReference type="FunFam" id="3.40.50.720:FF:000336">
    <property type="entry name" value="Aldehyde reductase"/>
    <property type="match status" value="1"/>
</dbReference>
<reference evidence="4 5" key="1">
    <citation type="journal article" date="2020" name="Microb. Genom.">
        <title>Genetic diversity of clinical and environmental Mucorales isolates obtained from an investigation of mucormycosis cases among solid organ transplant recipients.</title>
        <authorList>
            <person name="Nguyen M.H."/>
            <person name="Kaul D."/>
            <person name="Muto C."/>
            <person name="Cheng S.J."/>
            <person name="Richter R.A."/>
            <person name="Bruno V.M."/>
            <person name="Liu G."/>
            <person name="Beyhan S."/>
            <person name="Sundermann A.J."/>
            <person name="Mounaud S."/>
            <person name="Pasculle A.W."/>
            <person name="Nierman W.C."/>
            <person name="Driscoll E."/>
            <person name="Cumbie R."/>
            <person name="Clancy C.J."/>
            <person name="Dupont C.L."/>
        </authorList>
    </citation>
    <scope>NUCLEOTIDE SEQUENCE [LARGE SCALE GENOMIC DNA]</scope>
    <source>
        <strain evidence="4 5">GL24</strain>
    </source>
</reference>
<dbReference type="Gene3D" id="3.40.50.720">
    <property type="entry name" value="NAD(P)-binding Rossmann-like Domain"/>
    <property type="match status" value="1"/>
</dbReference>
<keyword evidence="5" id="KW-1185">Reference proteome</keyword>
<dbReference type="InterPro" id="IPR036291">
    <property type="entry name" value="NAD(P)-bd_dom_sf"/>
</dbReference>
<dbReference type="CDD" id="cd05227">
    <property type="entry name" value="AR_SDR_e"/>
    <property type="match status" value="1"/>
</dbReference>
<dbReference type="Proteomes" id="UP000740926">
    <property type="component" value="Unassembled WGS sequence"/>
</dbReference>
<evidence type="ECO:0000256" key="2">
    <source>
        <dbReference type="ARBA" id="ARBA00023445"/>
    </source>
</evidence>
<gene>
    <name evidence="4" type="ORF">G6F50_012880</name>
</gene>
<evidence type="ECO:0000313" key="4">
    <source>
        <dbReference type="EMBL" id="KAG1555240.1"/>
    </source>
</evidence>
<comment type="similarity">
    <text evidence="2">Belongs to the NAD(P)-dependent epimerase/dehydratase family. Dihydroflavonol-4-reductase subfamily.</text>
</comment>
<dbReference type="Pfam" id="PF01370">
    <property type="entry name" value="Epimerase"/>
    <property type="match status" value="1"/>
</dbReference>
<dbReference type="SUPFAM" id="SSF51735">
    <property type="entry name" value="NAD(P)-binding Rossmann-fold domains"/>
    <property type="match status" value="1"/>
</dbReference>
<accession>A0A9P7CHA3</accession>
<sequence>MPLDPRRDGPPIPPRIWRVPMKTTVLVTGGTGFIAQHCILALLAAGYDVRTTVRSLSREAEVRQQLKVGGAEPGNRLSVVVADLGRDEGWAEAVAGCSHVMHGASPTPTGEQTSEEQWVRPAVDGNLRVLRAARDAGVQRVVLTSAFGAICAGHGDIGRPFNETDWSDLSADVWLYQKSKTLSERAAWDFIAREGGGLELSVVNPTAVLGPVLGSDYSHSIRLVRNLLQGQKGSPKINCGFVDVRDVADLHLRAMTHPAASGERFIAIAGDSLWLGEVAKILKQRMGASAGKVSTRVIPNWVMRLGALKDPALRGSIPLLGRTMNATSEKAQRMLGWSPRSREDAIVATAESLIRLGLVQTPDH</sequence>
<evidence type="ECO:0000256" key="1">
    <source>
        <dbReference type="ARBA" id="ARBA00023002"/>
    </source>
</evidence>
<evidence type="ECO:0000313" key="5">
    <source>
        <dbReference type="Proteomes" id="UP000740926"/>
    </source>
</evidence>
<dbReference type="PANTHER" id="PTHR10366">
    <property type="entry name" value="NAD DEPENDENT EPIMERASE/DEHYDRATASE"/>
    <property type="match status" value="1"/>
</dbReference>
<dbReference type="GO" id="GO:0016616">
    <property type="term" value="F:oxidoreductase activity, acting on the CH-OH group of donors, NAD or NADP as acceptor"/>
    <property type="evidence" value="ECO:0007669"/>
    <property type="project" value="TreeGrafter"/>
</dbReference>
<dbReference type="PANTHER" id="PTHR10366:SF564">
    <property type="entry name" value="STEROL-4-ALPHA-CARBOXYLATE 3-DEHYDROGENASE, DECARBOXYLATING"/>
    <property type="match status" value="1"/>
</dbReference>
<dbReference type="InterPro" id="IPR001509">
    <property type="entry name" value="Epimerase_deHydtase"/>
</dbReference>
<feature type="domain" description="NAD-dependent epimerase/dehydratase" evidence="3">
    <location>
        <begin position="25"/>
        <end position="262"/>
    </location>
</feature>